<protein>
    <recommendedName>
        <fullName evidence="2">Putative T7SS secretion signal domain-containing protein</fullName>
    </recommendedName>
</protein>
<evidence type="ECO:0000259" key="2">
    <source>
        <dbReference type="Pfam" id="PF21725"/>
    </source>
</evidence>
<dbReference type="Proteomes" id="UP000545761">
    <property type="component" value="Unassembled WGS sequence"/>
</dbReference>
<comment type="caution">
    <text evidence="3">The sequence shown here is derived from an EMBL/GenBank/DDBJ whole genome shotgun (WGS) entry which is preliminary data.</text>
</comment>
<reference evidence="3 4" key="1">
    <citation type="submission" date="2020-07" db="EMBL/GenBank/DDBJ databases">
        <title>Streptomyces isolated from Indian soil.</title>
        <authorList>
            <person name="Mandal S."/>
            <person name="Maiti P.K."/>
        </authorList>
    </citation>
    <scope>NUCLEOTIDE SEQUENCE [LARGE SCALE GENOMIC DNA]</scope>
    <source>
        <strain evidence="3 4">PSKA28</strain>
    </source>
</reference>
<dbReference type="AlphaFoldDB" id="A0A7W0I7F6"/>
<dbReference type="EMBL" id="JACEHE010000001">
    <property type="protein sequence ID" value="MBA2944929.1"/>
    <property type="molecule type" value="Genomic_DNA"/>
</dbReference>
<proteinExistence type="predicted"/>
<feature type="region of interest" description="Disordered" evidence="1">
    <location>
        <begin position="154"/>
        <end position="199"/>
    </location>
</feature>
<sequence length="409" mass="41190">MAAQLGTTTDPKELIPGAAESLEEISRSLRKQSGTFEDVGTGLGRVRVPGWTGKASDAFWDKFSGEKRNWLRASDAMSGAASVISGYAGALSNAQQQAREAIALWDSGDRSQAEEILTAARQQVQHEGEAAKKRLAELAGSGSDAPDWLAKASDLAEQKSASGQTALSRTHHASDPLSDQRKWNVGQRSEEPASTPRSQAWTMKLAEATDEAKLWEAGAKGRTMVGSALLSGSAEIKALGLEGTVGTSLSNGTFEAKASGSAYLAKGSAQGSLEYGIIGAKGQASGFVGAEGSAKASVGKDGLHIGGEAFAGAKATVSAGVDVGGIGAGVTAEGWAGAGAAAAVDAGMKDGKFVVGGELGLGLGLGAKVSTQIEIDPDKVVDTAGDAADAVGDGLDAIGDGVKSLNPFG</sequence>
<evidence type="ECO:0000256" key="1">
    <source>
        <dbReference type="SAM" id="MobiDB-lite"/>
    </source>
</evidence>
<feature type="compositionally biased region" description="Basic and acidic residues" evidence="1">
    <location>
        <begin position="172"/>
        <end position="182"/>
    </location>
</feature>
<accession>A0A7W0I7F6</accession>
<organism evidence="3 4">
    <name type="scientific">Streptomyces himalayensis subsp. himalayensis</name>
    <dbReference type="NCBI Taxonomy" id="2756131"/>
    <lineage>
        <taxon>Bacteria</taxon>
        <taxon>Bacillati</taxon>
        <taxon>Actinomycetota</taxon>
        <taxon>Actinomycetes</taxon>
        <taxon>Kitasatosporales</taxon>
        <taxon>Streptomycetaceae</taxon>
        <taxon>Streptomyces</taxon>
        <taxon>Streptomyces himalayensis</taxon>
    </lineage>
</organism>
<dbReference type="Pfam" id="PF21725">
    <property type="entry name" value="T7SS_signal"/>
    <property type="match status" value="1"/>
</dbReference>
<name>A0A7W0I7F6_9ACTN</name>
<evidence type="ECO:0000313" key="3">
    <source>
        <dbReference type="EMBL" id="MBA2944929.1"/>
    </source>
</evidence>
<evidence type="ECO:0000313" key="4">
    <source>
        <dbReference type="Proteomes" id="UP000545761"/>
    </source>
</evidence>
<feature type="domain" description="Putative T7SS secretion signal" evidence="2">
    <location>
        <begin position="4"/>
        <end position="133"/>
    </location>
</feature>
<dbReference type="InterPro" id="IPR049082">
    <property type="entry name" value="T7SS_signal"/>
</dbReference>
<gene>
    <name evidence="3" type="ORF">H1D24_03580</name>
</gene>
<feature type="compositionally biased region" description="Polar residues" evidence="1">
    <location>
        <begin position="159"/>
        <end position="168"/>
    </location>
</feature>